<dbReference type="InterPro" id="IPR041219">
    <property type="entry name" value="Phage_lysozyme2"/>
</dbReference>
<feature type="domain" description="Phage tail lysozyme" evidence="3">
    <location>
        <begin position="544"/>
        <end position="662"/>
    </location>
</feature>
<dbReference type="AlphaFoldDB" id="A0A1H0JKH7"/>
<dbReference type="Gene3D" id="1.10.530.10">
    <property type="match status" value="1"/>
</dbReference>
<dbReference type="RefSeq" id="WP_091721794.1">
    <property type="nucleotide sequence ID" value="NZ_FNHS01000023.1"/>
</dbReference>
<protein>
    <recommendedName>
        <fullName evidence="3">Phage tail lysozyme domain-containing protein</fullName>
    </recommendedName>
</protein>
<feature type="compositionally biased region" description="Polar residues" evidence="2">
    <location>
        <begin position="734"/>
        <end position="748"/>
    </location>
</feature>
<name>A0A1H0JKH7_9HYPH</name>
<feature type="coiled-coil region" evidence="1">
    <location>
        <begin position="42"/>
        <end position="90"/>
    </location>
</feature>
<proteinExistence type="predicted"/>
<evidence type="ECO:0000256" key="1">
    <source>
        <dbReference type="SAM" id="Coils"/>
    </source>
</evidence>
<reference evidence="5" key="1">
    <citation type="submission" date="2016-10" db="EMBL/GenBank/DDBJ databases">
        <authorList>
            <person name="Varghese N."/>
            <person name="Submissions S."/>
        </authorList>
    </citation>
    <scope>NUCLEOTIDE SEQUENCE [LARGE SCALE GENOMIC DNA]</scope>
    <source>
        <strain evidence="5">BL47</strain>
    </source>
</reference>
<feature type="region of interest" description="Disordered" evidence="2">
    <location>
        <begin position="726"/>
        <end position="756"/>
    </location>
</feature>
<organism evidence="4 5">
    <name type="scientific">Methylobacterium phyllostachyos</name>
    <dbReference type="NCBI Taxonomy" id="582672"/>
    <lineage>
        <taxon>Bacteria</taxon>
        <taxon>Pseudomonadati</taxon>
        <taxon>Pseudomonadota</taxon>
        <taxon>Alphaproteobacteria</taxon>
        <taxon>Hyphomicrobiales</taxon>
        <taxon>Methylobacteriaceae</taxon>
        <taxon>Methylobacterium</taxon>
    </lineage>
</organism>
<feature type="region of interest" description="Disordered" evidence="2">
    <location>
        <begin position="667"/>
        <end position="708"/>
    </location>
</feature>
<dbReference type="STRING" id="582672.SAMN05216360_1233"/>
<sequence>MPTVVDALIVTLGLDPKEFTKGQREAAKAAIQGQKDIEKAALAQEKAAVRAARETEKAAKQEAKAHRDALKQIEKDERAAAKEAERHAKEVARAHDQAADSLNRLGRNALKLFAIFTGGRAVGQFVTDIGKADAAMGRMADRLGIAPERIAAFDNAVKRAGGTAGEGSASFQQLSDTLNELRTSGNASALVPFARLQGISGQQIRLNGKLEESFGDLAEAAKGTAEKAGASTASFLLKQAGYSEATINLLLKGRKAVEEALSRSQKAGLVSKADSDAARALGEQYEDLSDRVTDFGRKISTALTPVITDLMKRFADWLDLNKDWLKDDIVGEVTKFATELRKIPWDDVGKGIKAFIQGANSAAQAVGGWTRVAEIFFGLWAASKVAKVLVGIAAIRNALVIGDTSLLAAMARVGLPVAIGAAAMGHGFQTPEEASKDPDQAVLQKEGIDRRERFRGAVRRGWNGVKRFFGGGEAEADEGRGGIRTRANRAGRRRNAAIDDAVASGGVGVGRGATSAEGRENVKSWLDFFQRDKDKGGMGLPLGKAEAMVAMMQGESGPNLNPRSYNPNDNGGPSGGTAQWHDRFGRRERFSGLKALADKMGKPWTDREVQQAYWKQEAETSHKAVFQRIERATSDERALGEGVAGFEVPGDPAGEIRKRLANLRRLQQERKQRDQDVSTIQAGPRRPEILADPSDERRKPMASLMYGDTPPAARIGAAAVVAQSSSAQRDRLASISNDNRNTSTSTAESHFHGDMIFQNAGDSREIASNLRDRLKERQFVQAANYGQG</sequence>
<evidence type="ECO:0000313" key="5">
    <source>
        <dbReference type="Proteomes" id="UP000198704"/>
    </source>
</evidence>
<keyword evidence="5" id="KW-1185">Reference proteome</keyword>
<feature type="compositionally biased region" description="Basic and acidic residues" evidence="2">
    <location>
        <begin position="685"/>
        <end position="699"/>
    </location>
</feature>
<dbReference type="EMBL" id="FNHS01000023">
    <property type="protein sequence ID" value="SDO44315.1"/>
    <property type="molecule type" value="Genomic_DNA"/>
</dbReference>
<feature type="compositionally biased region" description="Basic and acidic residues" evidence="2">
    <location>
        <begin position="667"/>
        <end position="676"/>
    </location>
</feature>
<dbReference type="Pfam" id="PF18013">
    <property type="entry name" value="Phage_lysozyme2"/>
    <property type="match status" value="1"/>
</dbReference>
<accession>A0A1H0JKH7</accession>
<dbReference type="OrthoDB" id="7969855at2"/>
<gene>
    <name evidence="4" type="ORF">SAMN05216360_1233</name>
</gene>
<dbReference type="Proteomes" id="UP000198704">
    <property type="component" value="Unassembled WGS sequence"/>
</dbReference>
<evidence type="ECO:0000256" key="2">
    <source>
        <dbReference type="SAM" id="MobiDB-lite"/>
    </source>
</evidence>
<evidence type="ECO:0000313" key="4">
    <source>
        <dbReference type="EMBL" id="SDO44315.1"/>
    </source>
</evidence>
<evidence type="ECO:0000259" key="3">
    <source>
        <dbReference type="Pfam" id="PF18013"/>
    </source>
</evidence>
<keyword evidence="1" id="KW-0175">Coiled coil</keyword>